<reference evidence="1 2" key="1">
    <citation type="journal article" date="2011" name="Science">
        <title>Comparative functional genomics of the fission yeasts.</title>
        <authorList>
            <person name="Rhind N."/>
            <person name="Chen Z."/>
            <person name="Yassour M."/>
            <person name="Thompson D.A."/>
            <person name="Haas B.J."/>
            <person name="Habib N."/>
            <person name="Wapinski I."/>
            <person name="Roy S."/>
            <person name="Lin M.F."/>
            <person name="Heiman D.I."/>
            <person name="Young S.K."/>
            <person name="Furuya K."/>
            <person name="Guo Y."/>
            <person name="Pidoux A."/>
            <person name="Chen H.M."/>
            <person name="Robbertse B."/>
            <person name="Goldberg J.M."/>
            <person name="Aoki K."/>
            <person name="Bayne E.H."/>
            <person name="Berlin A.M."/>
            <person name="Desjardins C.A."/>
            <person name="Dobbs E."/>
            <person name="Dukaj L."/>
            <person name="Fan L."/>
            <person name="FitzGerald M.G."/>
            <person name="French C."/>
            <person name="Gujja S."/>
            <person name="Hansen K."/>
            <person name="Keifenheim D."/>
            <person name="Levin J.Z."/>
            <person name="Mosher R.A."/>
            <person name="Mueller C.A."/>
            <person name="Pfiffner J."/>
            <person name="Priest M."/>
            <person name="Russ C."/>
            <person name="Smialowska A."/>
            <person name="Swoboda P."/>
            <person name="Sykes S.M."/>
            <person name="Vaughn M."/>
            <person name="Vengrova S."/>
            <person name="Yoder R."/>
            <person name="Zeng Q."/>
            <person name="Allshire R."/>
            <person name="Baulcombe D."/>
            <person name="Birren B.W."/>
            <person name="Brown W."/>
            <person name="Ekwall K."/>
            <person name="Kellis M."/>
            <person name="Leatherwood J."/>
            <person name="Levin H."/>
            <person name="Margalit H."/>
            <person name="Martienssen R."/>
            <person name="Nieduszynski C.A."/>
            <person name="Spatafora J.W."/>
            <person name="Friedman N."/>
            <person name="Dalgaard J.Z."/>
            <person name="Baumann P."/>
            <person name="Niki H."/>
            <person name="Regev A."/>
            <person name="Nusbaum C."/>
        </authorList>
    </citation>
    <scope>NUCLEOTIDE SEQUENCE [LARGE SCALE GENOMIC DNA]</scope>
    <source>
        <strain evidence="2">OY26 / ATCC MYA-4695 / CBS 11777 / NBRC 106824 / NRRL Y48691</strain>
    </source>
</reference>
<accession>S9XI99</accession>
<evidence type="ECO:0000313" key="2">
    <source>
        <dbReference type="Proteomes" id="UP000015464"/>
    </source>
</evidence>
<organism evidence="1 2">
    <name type="scientific">Schizosaccharomyces cryophilus (strain OY26 / ATCC MYA-4695 / CBS 11777 / NBRC 106824 / NRRL Y48691)</name>
    <name type="common">Fission yeast</name>
    <dbReference type="NCBI Taxonomy" id="653667"/>
    <lineage>
        <taxon>Eukaryota</taxon>
        <taxon>Fungi</taxon>
        <taxon>Dikarya</taxon>
        <taxon>Ascomycota</taxon>
        <taxon>Taphrinomycotina</taxon>
        <taxon>Schizosaccharomycetes</taxon>
        <taxon>Schizosaccharomycetales</taxon>
        <taxon>Schizosaccharomycetaceae</taxon>
        <taxon>Schizosaccharomyces</taxon>
    </lineage>
</organism>
<gene>
    <name evidence="1" type="ORF">SPOG_03912</name>
</gene>
<dbReference type="RefSeq" id="XP_013021630.1">
    <property type="nucleotide sequence ID" value="XM_013166176.1"/>
</dbReference>
<dbReference type="EMBL" id="KE546988">
    <property type="protein sequence ID" value="EPY53386.1"/>
    <property type="molecule type" value="Genomic_DNA"/>
</dbReference>
<keyword evidence="2" id="KW-1185">Reference proteome</keyword>
<name>S9XI99_SCHCR</name>
<dbReference type="Proteomes" id="UP000015464">
    <property type="component" value="Unassembled WGS sequence"/>
</dbReference>
<evidence type="ECO:0000313" key="1">
    <source>
        <dbReference type="EMBL" id="EPY53386.1"/>
    </source>
</evidence>
<dbReference type="HOGENOM" id="CLU_3015488_0_0_1"/>
<dbReference type="GeneID" id="25038229"/>
<sequence>MSESILVAMMELNGSREAKVGGRLIYSRLAHGVTKVDKILGFIVIKNYQMKRFIPG</sequence>
<protein>
    <submittedName>
        <fullName evidence="1">Uncharacterized protein</fullName>
    </submittedName>
</protein>
<proteinExistence type="predicted"/>
<dbReference type="AlphaFoldDB" id="S9XI99"/>